<evidence type="ECO:0000313" key="3">
    <source>
        <dbReference type="Proteomes" id="UP000245783"/>
    </source>
</evidence>
<evidence type="ECO:0000313" key="2">
    <source>
        <dbReference type="EMBL" id="PWN45887.1"/>
    </source>
</evidence>
<organism evidence="2 3">
    <name type="scientific">Ceraceosorus guamensis</name>
    <dbReference type="NCBI Taxonomy" id="1522189"/>
    <lineage>
        <taxon>Eukaryota</taxon>
        <taxon>Fungi</taxon>
        <taxon>Dikarya</taxon>
        <taxon>Basidiomycota</taxon>
        <taxon>Ustilaginomycotina</taxon>
        <taxon>Exobasidiomycetes</taxon>
        <taxon>Ceraceosorales</taxon>
        <taxon>Ceraceosoraceae</taxon>
        <taxon>Ceraceosorus</taxon>
    </lineage>
</organism>
<feature type="compositionally biased region" description="Pro residues" evidence="1">
    <location>
        <begin position="767"/>
        <end position="776"/>
    </location>
</feature>
<feature type="compositionally biased region" description="Low complexity" evidence="1">
    <location>
        <begin position="133"/>
        <end position="163"/>
    </location>
</feature>
<feature type="region of interest" description="Disordered" evidence="1">
    <location>
        <begin position="131"/>
        <end position="229"/>
    </location>
</feature>
<dbReference type="GO" id="GO:0035361">
    <property type="term" value="C:Cul8-RING ubiquitin ligase complex"/>
    <property type="evidence" value="ECO:0007669"/>
    <property type="project" value="TreeGrafter"/>
</dbReference>
<feature type="compositionally biased region" description="Basic and acidic residues" evidence="1">
    <location>
        <begin position="355"/>
        <end position="370"/>
    </location>
</feature>
<evidence type="ECO:0000256" key="1">
    <source>
        <dbReference type="SAM" id="MobiDB-lite"/>
    </source>
</evidence>
<keyword evidence="3" id="KW-1185">Reference proteome</keyword>
<dbReference type="GO" id="GO:0005634">
    <property type="term" value="C:nucleus"/>
    <property type="evidence" value="ECO:0007669"/>
    <property type="project" value="InterPro"/>
</dbReference>
<feature type="compositionally biased region" description="Low complexity" evidence="1">
    <location>
        <begin position="36"/>
        <end position="51"/>
    </location>
</feature>
<dbReference type="InterPro" id="IPR019021">
    <property type="entry name" value="Mms22"/>
</dbReference>
<dbReference type="Proteomes" id="UP000245783">
    <property type="component" value="Unassembled WGS sequence"/>
</dbReference>
<feature type="compositionally biased region" description="Low complexity" evidence="1">
    <location>
        <begin position="491"/>
        <end position="518"/>
    </location>
</feature>
<reference evidence="2 3" key="1">
    <citation type="journal article" date="2018" name="Mol. Biol. Evol.">
        <title>Broad Genomic Sampling Reveals a Smut Pathogenic Ancestry of the Fungal Clade Ustilaginomycotina.</title>
        <authorList>
            <person name="Kijpornyongpan T."/>
            <person name="Mondo S.J."/>
            <person name="Barry K."/>
            <person name="Sandor L."/>
            <person name="Lee J."/>
            <person name="Lipzen A."/>
            <person name="Pangilinan J."/>
            <person name="LaButti K."/>
            <person name="Hainaut M."/>
            <person name="Henrissat B."/>
            <person name="Grigoriev I.V."/>
            <person name="Spatafora J.W."/>
            <person name="Aime M.C."/>
        </authorList>
    </citation>
    <scope>NUCLEOTIDE SEQUENCE [LARGE SCALE GENOMIC DNA]</scope>
    <source>
        <strain evidence="2 3">MCA 4658</strain>
    </source>
</reference>
<dbReference type="PANTHER" id="PTHR28122">
    <property type="entry name" value="E3 UBIQUITIN-PROTEIN LIGASE SUBSTRATE RECEPTOR MMS22"/>
    <property type="match status" value="1"/>
</dbReference>
<proteinExistence type="predicted"/>
<feature type="compositionally biased region" description="Polar residues" evidence="1">
    <location>
        <begin position="9"/>
        <end position="24"/>
    </location>
</feature>
<dbReference type="RefSeq" id="XP_025373047.1">
    <property type="nucleotide sequence ID" value="XM_025516801.1"/>
</dbReference>
<dbReference type="PANTHER" id="PTHR28122:SF1">
    <property type="entry name" value="E3 UBIQUITIN-PROTEIN LIGASE SUBSTRATE RECEPTOR MMS22"/>
    <property type="match status" value="1"/>
</dbReference>
<feature type="compositionally biased region" description="Basic and acidic residues" evidence="1">
    <location>
        <begin position="631"/>
        <end position="640"/>
    </location>
</feature>
<dbReference type="STRING" id="1522189.A0A316W7M4"/>
<dbReference type="GO" id="GO:0031297">
    <property type="term" value="P:replication fork processing"/>
    <property type="evidence" value="ECO:0007669"/>
    <property type="project" value="InterPro"/>
</dbReference>
<accession>A0A316W7M4</accession>
<dbReference type="EMBL" id="KZ819353">
    <property type="protein sequence ID" value="PWN45887.1"/>
    <property type="molecule type" value="Genomic_DNA"/>
</dbReference>
<gene>
    <name evidence="2" type="ORF">IE81DRAFT_363717</name>
</gene>
<dbReference type="Pfam" id="PF09462">
    <property type="entry name" value="Mus7"/>
    <property type="match status" value="1"/>
</dbReference>
<feature type="region of interest" description="Disordered" evidence="1">
    <location>
        <begin position="417"/>
        <end position="528"/>
    </location>
</feature>
<dbReference type="GeneID" id="37038671"/>
<name>A0A316W7M4_9BASI</name>
<dbReference type="InParanoid" id="A0A316W7M4"/>
<dbReference type="GO" id="GO:0000724">
    <property type="term" value="P:double-strand break repair via homologous recombination"/>
    <property type="evidence" value="ECO:0007669"/>
    <property type="project" value="TreeGrafter"/>
</dbReference>
<protein>
    <submittedName>
        <fullName evidence="2">Uncharacterized protein</fullName>
    </submittedName>
</protein>
<feature type="region of interest" description="Disordered" evidence="1">
    <location>
        <begin position="567"/>
        <end position="776"/>
    </location>
</feature>
<dbReference type="OrthoDB" id="2386201at2759"/>
<feature type="region of interest" description="Disordered" evidence="1">
    <location>
        <begin position="1"/>
        <end position="92"/>
    </location>
</feature>
<feature type="compositionally biased region" description="Basic residues" evidence="1">
    <location>
        <begin position="469"/>
        <end position="479"/>
    </location>
</feature>
<sequence length="1866" mass="208130">MKRADSHTEPSSMSEGMLSPSNRANHAIASPPQTHAAASSRIRARGSAQASTKAEFGALARRQIPVQELHRPISASQPSHHSAARAMSTTRESDAWDYRSFSQPVNGMMPSHCKISGNTSATQSVGLLPSLQPRRAIARSRSTTPSSSMPDLDASASASSLQSRGHCAIGRSPEARDEELLTNEFPRRSPALGMGWRSPPPPRSGTGGESSDFGDAGPSSGRAVSPTVPAYSLPHEHAAASVATSTRHRDNGVPEEVQAFVNAPLTPPRRNLRDRKPAQLKPYTVEGLTYRRRLLRNDWEDAVVSQREIREKIRQELDAEWEEAKRKDVALREADDQVATRHAWEKDLRRRKREERKLKQKEEKRKEKERKAAHRSRNARELRTAPDTASLFAAFGGELTSDDDVIVDNDKGVRSEPAVLISPGRREQPITSYKSRRTHQGSASPTAARPVGTEANGDYTDDSASQPIRPRKRLRRLHQARSNSGSDSQRARSMSVLSVSDSDSSGSSATEAATRAASNCTDARPSRADAAELEEYYAQQLRILRRVMPLGMAKKHIEDLRAMHRGHDYHSDGHISATPEPASGSDAERNSLTPPPQRSTPATSIDALQGTGEDTELIPGQARRRVAKNSAIRDDARFVIEGDPLSSDDAPTPVSVSSDSESDTDNADGRGVRWWTNTSSWPAISTVPRKPKRVKDDIDRLLSRTGVRQPQRSRLRTSSDRPKQRHARALGDVPRDRSSSTREHRGTSNRRSRGSRASNAYSHRYPPYRPVNPPIAHPRSIKSLDLVDDKVLFDVEWQAEQPEVDGRTAASLLLPDEELPRQMSRTAGADRSPRFSNDALRLASLDSPSRVHVDLINDLATPARLLASSEPKSLPARKTQQRLDEFIPSRQCITPRAPMPDHLQSQQREADAWAELGFLTLDFGIRPLPIGICFDSSTSLGRGKLHDLLAPRDGARQPPPPGAGSTFFGVALQLHNSDSELIEYLPKLFDNMFDEFDKLQQEPSIARGSRLRMSIAEAADFFLSWSPTRLSSSSTSTGTSWTMQLLSELARLQHRLASIGVHHHAKEHMIESVLAIRWLALQLSWRSVFTNLEKTADGPTTEIGDETTLLNGMAQVAGDLMVVLLCHGLHRTMKSVKDAMRSHTKTSGLVILRDYSAELWVSLIHLLSEPLCTRHGLSFWLVLEKAVSHWDNLIRARSNVVSAESVWYIVLSMCALSQFSSSHGSTGQRPKLDASWSMIKNALDRVRLRFDTEVERTMPSAAISKRDQYLKIVVQRCLNLSSLWHWRFVGAEAVMTHLFKLFDAHRLTNLPRETDHDFAPFLREYDARLLYDAARHESTAFHVFIKLLAAACKEISQSAADKAIGDRQVSRLMSRVLPMRVMPFTQSKPPTALERSMLFNHYSLAMLFLFTVPSAATQRLRQMKSFLAFGDADLASQVTCIRAMLYAAVIFRHHKQPLEPIMRWFSSSFASLLKKFGALEVETRHAPSAAVASLRDEQVHQSKVRQQRSITSLIVTALRSVQHMIDRTTLDPAQQILTLYPDLALLDHAWTCDVLETQLAVDPSVGNEAMKIIQAFLLHRNRAVASLSDRQSSATTLTALDDDSQDSFADLFPDADLDDEMLRSIIDDSEMVSGRPPSPPIRELDRDFAHLVSRSLLTSIFRHISNIFHPDRLTTYSARAVLGLGDSRREVRDRGHLEEVIRTASRRSHVELAIDCWTGCAHVLVQNGLRDWSSFLSHGIGSFKHFNDGIAGRDIGLRFLQNAASLDRTAFEEHEGEFLIGWFASAPSPNLSIQHIYTRTLSDVQPQHPWLASAPWTRDERGVFHQISLEAFEQERTQALRNMFKVMAHEYGHSQQGNVGRKEDLL</sequence>
<feature type="region of interest" description="Disordered" evidence="1">
    <location>
        <begin position="346"/>
        <end position="385"/>
    </location>
</feature>
<feature type="compositionally biased region" description="Basic and acidic residues" evidence="1">
    <location>
        <begin position="733"/>
        <end position="746"/>
    </location>
</feature>